<dbReference type="AlphaFoldDB" id="A0ABD1X943"/>
<dbReference type="EMBL" id="JBFOLJ010000001">
    <property type="protein sequence ID" value="KAL2558491.1"/>
    <property type="molecule type" value="Genomic_DNA"/>
</dbReference>
<comment type="caution">
    <text evidence="1">The sequence shown here is derived from an EMBL/GenBank/DDBJ whole genome shotgun (WGS) entry which is preliminary data.</text>
</comment>
<dbReference type="Proteomes" id="UP001604277">
    <property type="component" value="Unassembled WGS sequence"/>
</dbReference>
<keyword evidence="2" id="KW-1185">Reference proteome</keyword>
<organism evidence="1 2">
    <name type="scientific">Forsythia ovata</name>
    <dbReference type="NCBI Taxonomy" id="205694"/>
    <lineage>
        <taxon>Eukaryota</taxon>
        <taxon>Viridiplantae</taxon>
        <taxon>Streptophyta</taxon>
        <taxon>Embryophyta</taxon>
        <taxon>Tracheophyta</taxon>
        <taxon>Spermatophyta</taxon>
        <taxon>Magnoliopsida</taxon>
        <taxon>eudicotyledons</taxon>
        <taxon>Gunneridae</taxon>
        <taxon>Pentapetalae</taxon>
        <taxon>asterids</taxon>
        <taxon>lamiids</taxon>
        <taxon>Lamiales</taxon>
        <taxon>Oleaceae</taxon>
        <taxon>Forsythieae</taxon>
        <taxon>Forsythia</taxon>
    </lineage>
</organism>
<reference evidence="2" key="1">
    <citation type="submission" date="2024-07" db="EMBL/GenBank/DDBJ databases">
        <title>Two chromosome-level genome assemblies of Korean endemic species Abeliophyllum distichum and Forsythia ovata (Oleaceae).</title>
        <authorList>
            <person name="Jang H."/>
        </authorList>
    </citation>
    <scope>NUCLEOTIDE SEQUENCE [LARGE SCALE GENOMIC DNA]</scope>
</reference>
<accession>A0ABD1X943</accession>
<evidence type="ECO:0000313" key="1">
    <source>
        <dbReference type="EMBL" id="KAL2558491.1"/>
    </source>
</evidence>
<proteinExistence type="predicted"/>
<sequence length="106" mass="12151">MEAMKTFITFIQNVTISLQSFITFKTFLHSKTFLLDLQNNFTPSQDSKIPKQSSLIIIPSKRTTPVLSPTLFLGSNGLLVMSSKARKSERWDILRKSFFCWESNEA</sequence>
<name>A0ABD1X943_9LAMI</name>
<evidence type="ECO:0000313" key="2">
    <source>
        <dbReference type="Proteomes" id="UP001604277"/>
    </source>
</evidence>
<protein>
    <submittedName>
        <fullName evidence="1">Uncharacterized protein</fullName>
    </submittedName>
</protein>
<gene>
    <name evidence="1" type="ORF">Fot_03230</name>
</gene>